<dbReference type="Pfam" id="PF00702">
    <property type="entry name" value="Hydrolase"/>
    <property type="match status" value="1"/>
</dbReference>
<dbReference type="STRING" id="1035707.SAMN05216552_10427"/>
<dbReference type="Proteomes" id="UP000199391">
    <property type="component" value="Unassembled WGS sequence"/>
</dbReference>
<accession>A0A1I7LXD5</accession>
<dbReference type="SUPFAM" id="SSF56784">
    <property type="entry name" value="HAD-like"/>
    <property type="match status" value="1"/>
</dbReference>
<dbReference type="Gene3D" id="3.40.50.1000">
    <property type="entry name" value="HAD superfamily/HAD-like"/>
    <property type="match status" value="1"/>
</dbReference>
<dbReference type="InterPro" id="IPR023198">
    <property type="entry name" value="PGP-like_dom2"/>
</dbReference>
<dbReference type="InterPro" id="IPR036412">
    <property type="entry name" value="HAD-like_sf"/>
</dbReference>
<keyword evidence="2" id="KW-1185">Reference proteome</keyword>
<protein>
    <submittedName>
        <fullName evidence="1">Beta-phosphoglucomutase, HAD superfamily</fullName>
    </submittedName>
</protein>
<sequence>MTINAILLNLDEILFDTPSLHMAACRAAMEDAGVPLRWSMPELKQVASTVGWSRVLDVALPREAQSGKRARSIDLNAARHRHFHDALAVRKPDVNPRGMQLISDALEAGCKLAVISDLPAATCAALLHHTFGNEVNSKFSVVASRHDSVDDDGHRAPHAMALRAMGVEPYETVMIDTAEPHLAAARKAGLRTVKFKTPYILSWKALPSMAVHPD</sequence>
<gene>
    <name evidence="1" type="ORF">SAMN05216552_10427</name>
</gene>
<name>A0A1I7LXD5_9BURK</name>
<dbReference type="AlphaFoldDB" id="A0A1I7LXD5"/>
<dbReference type="RefSeq" id="WP_093559851.1">
    <property type="nucleotide sequence ID" value="NZ_FPBO01000042.1"/>
</dbReference>
<evidence type="ECO:0000313" key="1">
    <source>
        <dbReference type="EMBL" id="SFV14384.1"/>
    </source>
</evidence>
<dbReference type="EMBL" id="FPBO01000042">
    <property type="protein sequence ID" value="SFV14384.1"/>
    <property type="molecule type" value="Genomic_DNA"/>
</dbReference>
<reference evidence="2" key="1">
    <citation type="submission" date="2016-10" db="EMBL/GenBank/DDBJ databases">
        <authorList>
            <person name="Varghese N."/>
            <person name="Submissions S."/>
        </authorList>
    </citation>
    <scope>NUCLEOTIDE SEQUENCE [LARGE SCALE GENOMIC DNA]</scope>
    <source>
        <strain evidence="2">CGMCC 1.11014</strain>
    </source>
</reference>
<evidence type="ECO:0000313" key="2">
    <source>
        <dbReference type="Proteomes" id="UP000199391"/>
    </source>
</evidence>
<organism evidence="1 2">
    <name type="scientific">Pseudoduganella namucuonensis</name>
    <dbReference type="NCBI Taxonomy" id="1035707"/>
    <lineage>
        <taxon>Bacteria</taxon>
        <taxon>Pseudomonadati</taxon>
        <taxon>Pseudomonadota</taxon>
        <taxon>Betaproteobacteria</taxon>
        <taxon>Burkholderiales</taxon>
        <taxon>Oxalobacteraceae</taxon>
        <taxon>Telluria group</taxon>
        <taxon>Pseudoduganella</taxon>
    </lineage>
</organism>
<dbReference type="OrthoDB" id="8770548at2"/>
<proteinExistence type="predicted"/>
<dbReference type="Gene3D" id="1.10.150.240">
    <property type="entry name" value="Putative phosphatase, domain 2"/>
    <property type="match status" value="1"/>
</dbReference>
<dbReference type="InterPro" id="IPR023214">
    <property type="entry name" value="HAD_sf"/>
</dbReference>